<dbReference type="AlphaFoldDB" id="A0A1A9UJN4"/>
<proteinExistence type="predicted"/>
<reference evidence="1" key="1">
    <citation type="submission" date="2020-05" db="UniProtKB">
        <authorList>
            <consortium name="EnsemblMetazoa"/>
        </authorList>
    </citation>
    <scope>IDENTIFICATION</scope>
    <source>
        <strain evidence="1">TTRI</strain>
    </source>
</reference>
<name>A0A1A9UJN4_GLOAU</name>
<evidence type="ECO:0000313" key="2">
    <source>
        <dbReference type="Proteomes" id="UP000078200"/>
    </source>
</evidence>
<accession>A0A1A9UJN4</accession>
<sequence length="119" mass="13256">MKKISIARKARPCDRAVFFTINNTGGRPRSLSAGDARLTERMLSKKGLTIPKAAVMALNDSVNEWIARRALRKFVLISAVKQKKSVLSKKTTCCEITKIYCAMCYEENAVPVSQPVNHN</sequence>
<protein>
    <submittedName>
        <fullName evidence="1">Uncharacterized protein</fullName>
    </submittedName>
</protein>
<keyword evidence="2" id="KW-1185">Reference proteome</keyword>
<dbReference type="EnsemblMetazoa" id="GAUT007041-RA">
    <property type="protein sequence ID" value="GAUT007041-PA"/>
    <property type="gene ID" value="GAUT007041"/>
</dbReference>
<evidence type="ECO:0000313" key="1">
    <source>
        <dbReference type="EnsemblMetazoa" id="GAUT007041-PA"/>
    </source>
</evidence>
<organism evidence="1 2">
    <name type="scientific">Glossina austeni</name>
    <name type="common">Savannah tsetse fly</name>
    <dbReference type="NCBI Taxonomy" id="7395"/>
    <lineage>
        <taxon>Eukaryota</taxon>
        <taxon>Metazoa</taxon>
        <taxon>Ecdysozoa</taxon>
        <taxon>Arthropoda</taxon>
        <taxon>Hexapoda</taxon>
        <taxon>Insecta</taxon>
        <taxon>Pterygota</taxon>
        <taxon>Neoptera</taxon>
        <taxon>Endopterygota</taxon>
        <taxon>Diptera</taxon>
        <taxon>Brachycera</taxon>
        <taxon>Muscomorpha</taxon>
        <taxon>Hippoboscoidea</taxon>
        <taxon>Glossinidae</taxon>
        <taxon>Glossina</taxon>
    </lineage>
</organism>
<dbReference type="Proteomes" id="UP000078200">
    <property type="component" value="Unassembled WGS sequence"/>
</dbReference>
<dbReference type="VEuPathDB" id="VectorBase:GAUT007041"/>